<dbReference type="GO" id="GO:0005789">
    <property type="term" value="C:endoplasmic reticulum membrane"/>
    <property type="evidence" value="ECO:0007669"/>
    <property type="project" value="UniProtKB-SubCell"/>
</dbReference>
<reference evidence="18" key="1">
    <citation type="journal article" date="2023" name="G3 (Bethesda)">
        <title>Whole genome assembly and annotation of the endangered Caribbean coral Acropora cervicornis.</title>
        <authorList>
            <person name="Selwyn J.D."/>
            <person name="Vollmer S.V."/>
        </authorList>
    </citation>
    <scope>NUCLEOTIDE SEQUENCE</scope>
    <source>
        <strain evidence="18">K2</strain>
    </source>
</reference>
<dbReference type="EMBL" id="JARQWQ010000067">
    <property type="protein sequence ID" value="KAK2554710.1"/>
    <property type="molecule type" value="Genomic_DNA"/>
</dbReference>
<dbReference type="InterPro" id="IPR007657">
    <property type="entry name" value="Glycosyltransferase_61"/>
</dbReference>
<dbReference type="PROSITE" id="PS50853">
    <property type="entry name" value="FN3"/>
    <property type="match status" value="1"/>
</dbReference>
<keyword evidence="8" id="KW-0256">Endoplasmic reticulum</keyword>
<dbReference type="Proteomes" id="UP001249851">
    <property type="component" value="Unassembled WGS sequence"/>
</dbReference>
<dbReference type="SMART" id="SM00060">
    <property type="entry name" value="FN3"/>
    <property type="match status" value="1"/>
</dbReference>
<keyword evidence="12" id="KW-0325">Glycoprotein</keyword>
<keyword evidence="10" id="KW-1133">Transmembrane helix</keyword>
<comment type="pathway">
    <text evidence="2">Protein modification; protein glycosylation.</text>
</comment>
<dbReference type="PANTHER" id="PTHR20961:SF38">
    <property type="entry name" value="PROTEIN O-LINKED-MANNOSE BETA-1,4-N-ACETYLGLUCOSAMINYLTRANSFERASE 2"/>
    <property type="match status" value="1"/>
</dbReference>
<dbReference type="InterPro" id="IPR003961">
    <property type="entry name" value="FN3_dom"/>
</dbReference>
<keyword evidence="5" id="KW-0328">Glycosyltransferase</keyword>
<evidence type="ECO:0000256" key="4">
    <source>
        <dbReference type="ARBA" id="ARBA00020030"/>
    </source>
</evidence>
<comment type="caution">
    <text evidence="18">The sequence shown here is derived from an EMBL/GenBank/DDBJ whole genome shotgun (WGS) entry which is preliminary data.</text>
</comment>
<dbReference type="Gene3D" id="2.60.40.10">
    <property type="entry name" value="Immunoglobulins"/>
    <property type="match status" value="1"/>
</dbReference>
<evidence type="ECO:0000256" key="15">
    <source>
        <dbReference type="ARBA" id="ARBA00045959"/>
    </source>
</evidence>
<evidence type="ECO:0000313" key="19">
    <source>
        <dbReference type="Proteomes" id="UP001249851"/>
    </source>
</evidence>
<evidence type="ECO:0000259" key="17">
    <source>
        <dbReference type="PROSITE" id="PS50853"/>
    </source>
</evidence>
<evidence type="ECO:0000256" key="2">
    <source>
        <dbReference type="ARBA" id="ARBA00004922"/>
    </source>
</evidence>
<evidence type="ECO:0000256" key="6">
    <source>
        <dbReference type="ARBA" id="ARBA00022679"/>
    </source>
</evidence>
<dbReference type="InterPro" id="IPR013783">
    <property type="entry name" value="Ig-like_fold"/>
</dbReference>
<dbReference type="PANTHER" id="PTHR20961">
    <property type="entry name" value="GLYCOSYLTRANSFERASE"/>
    <property type="match status" value="1"/>
</dbReference>
<protein>
    <recommendedName>
        <fullName evidence="4">Protein O-linked-mannose beta-1,4-N-acetylglucosaminyltransferase 2</fullName>
        <ecNumber evidence="3">2.4.1.312</ecNumber>
    </recommendedName>
    <alternativeName>
        <fullName evidence="13">Extracellular O-linked N-acetylglucosamine transferase-like</fullName>
    </alternativeName>
    <alternativeName>
        <fullName evidence="14">Glycosyltransferase-like domain-containing protein 2</fullName>
    </alternativeName>
</protein>
<keyword evidence="11" id="KW-0472">Membrane</keyword>
<dbReference type="Pfam" id="PF04577">
    <property type="entry name" value="Glyco_transf_61"/>
    <property type="match status" value="1"/>
</dbReference>
<evidence type="ECO:0000256" key="11">
    <source>
        <dbReference type="ARBA" id="ARBA00023136"/>
    </source>
</evidence>
<evidence type="ECO:0000256" key="8">
    <source>
        <dbReference type="ARBA" id="ARBA00022824"/>
    </source>
</evidence>
<accession>A0AAD9Q5H4</accession>
<reference evidence="18" key="2">
    <citation type="journal article" date="2023" name="Science">
        <title>Genomic signatures of disease resistance in endangered staghorn corals.</title>
        <authorList>
            <person name="Vollmer S.V."/>
            <person name="Selwyn J.D."/>
            <person name="Despard B.A."/>
            <person name="Roesel C.L."/>
        </authorList>
    </citation>
    <scope>NUCLEOTIDE SEQUENCE</scope>
    <source>
        <strain evidence="18">K2</strain>
    </source>
</reference>
<name>A0AAD9Q5H4_ACRCE</name>
<evidence type="ECO:0000256" key="10">
    <source>
        <dbReference type="ARBA" id="ARBA00022989"/>
    </source>
</evidence>
<dbReference type="GO" id="GO:0097363">
    <property type="term" value="F:protein O-acetylglucosaminyltransferase activity"/>
    <property type="evidence" value="ECO:0007669"/>
    <property type="project" value="TreeGrafter"/>
</dbReference>
<sequence>MWCTGHNRSSRICKFRFLCYNPTFDQYLFFHGPETVIEGVPSNRFDPAFLDMSSIEDHNTQYFNYVDYPVQALESFPNIIMIDDFSVVFHRFHPGNIMHVFHDDLLPLYHTLRQFSMRKQAIDWESKLVFMDGWDEGPYIELYKLFANTDFILKRDVKMGNSLTCFRHGIIGVSKYTTWYHYGFKQPQGPLPHIALTGQYLHHFTGFIKRKLGILNGHSNSEDHYVVLCSRDNNRLIINELDLSLAIARHLNKQVIRLSLDTHSLREQIQLVSHADALIGMHGSILIMGMFLPPGASLIELFPFGINPDNYTPYRTMVELPGMSISYLSWKNKIEENTITYPDEAPEFGGINHLSEKQQQDIINTKEVPTHLCCSNPYWLYRIYQDTVVDIPSFLQVLKSTVNRQRMAQFALQFHRLYPGKVVNITCGIPSDNQQPALWLSWKPPTNVHYINATGVTYEVWIQEVERDDYVAYKLDFTEYVFKDHLRSNTQYYVWIRCIVDDVEGPFGEAVECMTL</sequence>
<dbReference type="AlphaFoldDB" id="A0AAD9Q5H4"/>
<evidence type="ECO:0000256" key="16">
    <source>
        <dbReference type="ARBA" id="ARBA00048274"/>
    </source>
</evidence>
<comment type="catalytic activity">
    <reaction evidence="16">
        <text>3-O-(alpha-D-mannosyl)-L-threonyl-[protein] + UDP-N-acetyl-alpha-D-glucosamine = 3-O-(N-acetyl-beta-D-glucosaminyl-(1-&gt;4)-alpha-D-mannosyl)-L-threonyl-[protein] + UDP + H(+)</text>
        <dbReference type="Rhea" id="RHEA:37663"/>
        <dbReference type="Rhea" id="RHEA-COMP:13547"/>
        <dbReference type="Rhea" id="RHEA-COMP:13618"/>
        <dbReference type="ChEBI" id="CHEBI:15378"/>
        <dbReference type="ChEBI" id="CHEBI:57705"/>
        <dbReference type="ChEBI" id="CHEBI:58223"/>
        <dbReference type="ChEBI" id="CHEBI:137323"/>
        <dbReference type="ChEBI" id="CHEBI:137540"/>
        <dbReference type="EC" id="2.4.1.312"/>
    </reaction>
</comment>
<evidence type="ECO:0000256" key="1">
    <source>
        <dbReference type="ARBA" id="ARBA00004648"/>
    </source>
</evidence>
<keyword evidence="19" id="KW-1185">Reference proteome</keyword>
<comment type="function">
    <text evidence="15">O-linked mannose beta-1,4-N-acetylglucosaminyltransferase that transfers UDP-N-acetyl-D-glucosamine to the 4-position of the mannose to generate N-acetyl-D-glucosamine-beta-1,4-O-D-mannosylprotein. Involved in the biosynthesis of the phosphorylated O-mannosyl trisaccharide (N-acetylgalactosamine-beta-3-N-acetylglucosamine-beta-4-(phosphate-6-)mannose), a carbohydrate structure present in alpha-dystroglycan (DAG1), which is required for binding laminin G-like domain-containing extracellular proteins with high affinity.</text>
</comment>
<keyword evidence="7" id="KW-0812">Transmembrane</keyword>
<proteinExistence type="predicted"/>
<keyword evidence="6" id="KW-0808">Transferase</keyword>
<dbReference type="InterPro" id="IPR036116">
    <property type="entry name" value="FN3_sf"/>
</dbReference>
<dbReference type="CDD" id="cd00063">
    <property type="entry name" value="FN3"/>
    <property type="match status" value="1"/>
</dbReference>
<organism evidence="18 19">
    <name type="scientific">Acropora cervicornis</name>
    <name type="common">Staghorn coral</name>
    <dbReference type="NCBI Taxonomy" id="6130"/>
    <lineage>
        <taxon>Eukaryota</taxon>
        <taxon>Metazoa</taxon>
        <taxon>Cnidaria</taxon>
        <taxon>Anthozoa</taxon>
        <taxon>Hexacorallia</taxon>
        <taxon>Scleractinia</taxon>
        <taxon>Astrocoeniina</taxon>
        <taxon>Acroporidae</taxon>
        <taxon>Acropora</taxon>
    </lineage>
</organism>
<comment type="subcellular location">
    <subcellularLocation>
        <location evidence="1">Endoplasmic reticulum membrane</location>
        <topology evidence="1">Single-pass type II membrane protein</topology>
    </subcellularLocation>
</comment>
<feature type="domain" description="Fibronectin type-III" evidence="17">
    <location>
        <begin position="421"/>
        <end position="516"/>
    </location>
</feature>
<dbReference type="SUPFAM" id="SSF49265">
    <property type="entry name" value="Fibronectin type III"/>
    <property type="match status" value="1"/>
</dbReference>
<evidence type="ECO:0000256" key="3">
    <source>
        <dbReference type="ARBA" id="ARBA00012823"/>
    </source>
</evidence>
<evidence type="ECO:0000256" key="5">
    <source>
        <dbReference type="ARBA" id="ARBA00022676"/>
    </source>
</evidence>
<evidence type="ECO:0000256" key="7">
    <source>
        <dbReference type="ARBA" id="ARBA00022692"/>
    </source>
</evidence>
<gene>
    <name evidence="18" type="ORF">P5673_023666</name>
</gene>
<keyword evidence="9" id="KW-0735">Signal-anchor</keyword>
<evidence type="ECO:0000256" key="13">
    <source>
        <dbReference type="ARBA" id="ARBA00030318"/>
    </source>
</evidence>
<dbReference type="GO" id="GO:0035269">
    <property type="term" value="P:protein O-linked glycosylation via mannose"/>
    <property type="evidence" value="ECO:0007669"/>
    <property type="project" value="TreeGrafter"/>
</dbReference>
<evidence type="ECO:0000313" key="18">
    <source>
        <dbReference type="EMBL" id="KAK2554710.1"/>
    </source>
</evidence>
<evidence type="ECO:0000256" key="14">
    <source>
        <dbReference type="ARBA" id="ARBA00032859"/>
    </source>
</evidence>
<evidence type="ECO:0000256" key="12">
    <source>
        <dbReference type="ARBA" id="ARBA00023180"/>
    </source>
</evidence>
<dbReference type="InterPro" id="IPR049625">
    <property type="entry name" value="Glyco_transf_61_cat"/>
</dbReference>
<dbReference type="EC" id="2.4.1.312" evidence="3"/>
<evidence type="ECO:0000256" key="9">
    <source>
        <dbReference type="ARBA" id="ARBA00022968"/>
    </source>
</evidence>